<dbReference type="InterPro" id="IPR036305">
    <property type="entry name" value="RGS_sf"/>
</dbReference>
<evidence type="ECO:0000313" key="4">
    <source>
        <dbReference type="EMBL" id="SPR02131.1"/>
    </source>
</evidence>
<geneLocation type="mitochondrion" evidence="4"/>
<feature type="transmembrane region" description="Helical" evidence="1">
    <location>
        <begin position="134"/>
        <end position="156"/>
    </location>
</feature>
<feature type="domain" description="RGS" evidence="2">
    <location>
        <begin position="290"/>
        <end position="422"/>
    </location>
</feature>
<gene>
    <name evidence="3" type="ORF">PBRA_009185</name>
    <name evidence="4" type="ORF">PLBR_LOCUS9346</name>
</gene>
<organism evidence="3 5">
    <name type="scientific">Plasmodiophora brassicae</name>
    <name type="common">Clubroot disease agent</name>
    <dbReference type="NCBI Taxonomy" id="37360"/>
    <lineage>
        <taxon>Eukaryota</taxon>
        <taxon>Sar</taxon>
        <taxon>Rhizaria</taxon>
        <taxon>Endomyxa</taxon>
        <taxon>Phytomyxea</taxon>
        <taxon>Plasmodiophorida</taxon>
        <taxon>Plasmodiophoridae</taxon>
        <taxon>Plasmodiophora</taxon>
    </lineage>
</organism>
<keyword evidence="5" id="KW-1185">Reference proteome</keyword>
<dbReference type="EMBL" id="CDSF01000135">
    <property type="protein sequence ID" value="CEP02967.1"/>
    <property type="molecule type" value="Genomic_DNA"/>
</dbReference>
<dbReference type="SUPFAM" id="SSF48097">
    <property type="entry name" value="Regulator of G-protein signaling, RGS"/>
    <property type="match status" value="1"/>
</dbReference>
<protein>
    <recommendedName>
        <fullName evidence="2">RGS domain-containing protein</fullName>
    </recommendedName>
</protein>
<dbReference type="Proteomes" id="UP000290189">
    <property type="component" value="Unassembled WGS sequence"/>
</dbReference>
<keyword evidence="4" id="KW-0496">Mitochondrion</keyword>
<proteinExistence type="predicted"/>
<dbReference type="Gene3D" id="1.10.167.10">
    <property type="entry name" value="Regulator of G-protein Signalling 4, domain 2"/>
    <property type="match status" value="1"/>
</dbReference>
<name>A0A0G4J619_PLABS</name>
<reference evidence="3 5" key="1">
    <citation type="submission" date="2015-02" db="EMBL/GenBank/DDBJ databases">
        <authorList>
            <person name="Chooi Y.-H."/>
        </authorList>
    </citation>
    <scope>NUCLEOTIDE SEQUENCE [LARGE SCALE GENOMIC DNA]</scope>
    <source>
        <strain evidence="3">E3</strain>
    </source>
</reference>
<dbReference type="PANTHER" id="PTHR10845">
    <property type="entry name" value="REGULATOR OF G PROTEIN SIGNALING"/>
    <property type="match status" value="1"/>
</dbReference>
<evidence type="ECO:0000313" key="6">
    <source>
        <dbReference type="Proteomes" id="UP000290189"/>
    </source>
</evidence>
<feature type="transmembrane region" description="Helical" evidence="1">
    <location>
        <begin position="44"/>
        <end position="61"/>
    </location>
</feature>
<keyword evidence="1" id="KW-0812">Transmembrane</keyword>
<reference evidence="4 6" key="2">
    <citation type="submission" date="2018-03" db="EMBL/GenBank/DDBJ databases">
        <authorList>
            <person name="Fogelqvist J."/>
        </authorList>
    </citation>
    <scope>NUCLEOTIDE SEQUENCE [LARGE SCALE GENOMIC DNA]</scope>
</reference>
<dbReference type="Proteomes" id="UP000039324">
    <property type="component" value="Unassembled WGS sequence"/>
</dbReference>
<evidence type="ECO:0000313" key="5">
    <source>
        <dbReference type="Proteomes" id="UP000039324"/>
    </source>
</evidence>
<keyword evidence="1" id="KW-0472">Membrane</keyword>
<dbReference type="Pfam" id="PF00615">
    <property type="entry name" value="RGS"/>
    <property type="match status" value="1"/>
</dbReference>
<accession>A0A0G4J619</accession>
<dbReference type="EMBL" id="OVEO01000020">
    <property type="protein sequence ID" value="SPR02131.1"/>
    <property type="molecule type" value="Genomic_DNA"/>
</dbReference>
<dbReference type="InterPro" id="IPR044926">
    <property type="entry name" value="RGS_subdomain_2"/>
</dbReference>
<evidence type="ECO:0000256" key="1">
    <source>
        <dbReference type="SAM" id="Phobius"/>
    </source>
</evidence>
<keyword evidence="1" id="KW-1133">Transmembrane helix</keyword>
<evidence type="ECO:0000259" key="2">
    <source>
        <dbReference type="PROSITE" id="PS50132"/>
    </source>
</evidence>
<dbReference type="OrthoDB" id="196547at2759"/>
<dbReference type="PANTHER" id="PTHR10845:SF192">
    <property type="entry name" value="DOUBLE HIT, ISOFORM B"/>
    <property type="match status" value="1"/>
</dbReference>
<dbReference type="AlphaFoldDB" id="A0A0G4J619"/>
<feature type="transmembrane region" description="Helical" evidence="1">
    <location>
        <begin position="12"/>
        <end position="32"/>
    </location>
</feature>
<feature type="transmembrane region" description="Helical" evidence="1">
    <location>
        <begin position="73"/>
        <end position="96"/>
    </location>
</feature>
<dbReference type="SMART" id="SM00315">
    <property type="entry name" value="RGS"/>
    <property type="match status" value="1"/>
</dbReference>
<sequence>MTRRPPNWTEISRIVSAVVALAYMPYYLWRFYTRRDRQPIRSRFPIRSLAGASSFFIYLMFEALFACFPDAPFLLTFINVLVIFFFGIQIIVIRVLTLFARYHIQLLLASRTEYCDAGTIRTIHFWRRISRLSFCIKAVCFCQVMQFAPILAVWAIVPQLALQPEFGQSSDPASSIGTRILQIDLAILCAIDVIAAICLSYTLRHSRDIFGIGKEFGRVAWIFITWAIFTFVLQFVFMASSGTAVKAANIVGGQVLIHVLFIAQIVAPVIDSYYADSWAASSVLHDMASDFEVFVSTDKGGAAMRAFATKSLTLESILFLDAERKYRMMCRDGEDAEERVEMIDTIISDFLVPNAPMELNISASTAERYRRRNLLVNSSVTLGELSRESNATTLEDGMDLFSPVYKEVIDLLINDVFPRFLQEPGMLELWEEFKERRHELGMLGTPPVSNQSFAI</sequence>
<feature type="transmembrane region" description="Helical" evidence="1">
    <location>
        <begin position="219"/>
        <end position="239"/>
    </location>
</feature>
<feature type="transmembrane region" description="Helical" evidence="1">
    <location>
        <begin position="251"/>
        <end position="270"/>
    </location>
</feature>
<feature type="transmembrane region" description="Helical" evidence="1">
    <location>
        <begin position="176"/>
        <end position="199"/>
    </location>
</feature>
<evidence type="ECO:0000313" key="3">
    <source>
        <dbReference type="EMBL" id="CEP02967.1"/>
    </source>
</evidence>
<dbReference type="InterPro" id="IPR016137">
    <property type="entry name" value="RGS"/>
</dbReference>
<dbReference type="PROSITE" id="PS50132">
    <property type="entry name" value="RGS"/>
    <property type="match status" value="1"/>
</dbReference>